<gene>
    <name evidence="2" type="ORF">WQ57_04025</name>
</gene>
<evidence type="ECO:0000313" key="2">
    <source>
        <dbReference type="EMBL" id="KKK39401.1"/>
    </source>
</evidence>
<sequence>MFFRPFFLNVWSFLDPIYFVFTRLQYPCPGTERNGVFRVRLTRYKGKDVILSDGTKICKNDLLLKIHLHNVKILKELSSVKSEIAKGRVIFKQVLTSMPFLTSFISGHPEHSRIKGVIGITLINKGFLPLGFDCIHPENRYYLSFKKATQLPIYLLSCSEISMANIRKHHPVYLMMSKEMLMKKYRRPV</sequence>
<name>A0A0M2T0B5_9BACI</name>
<organism evidence="2 3">
    <name type="scientific">Mesobacillus campisalis</name>
    <dbReference type="NCBI Taxonomy" id="1408103"/>
    <lineage>
        <taxon>Bacteria</taxon>
        <taxon>Bacillati</taxon>
        <taxon>Bacillota</taxon>
        <taxon>Bacilli</taxon>
        <taxon>Bacillales</taxon>
        <taxon>Bacillaceae</taxon>
        <taxon>Mesobacillus</taxon>
    </lineage>
</organism>
<accession>A0A0M2T0B5</accession>
<dbReference type="RefSeq" id="WP_046522436.1">
    <property type="nucleotide sequence ID" value="NZ_LAYY01000003.1"/>
</dbReference>
<protein>
    <recommendedName>
        <fullName evidence="1">YkoP-like domain-containing protein</fullName>
    </recommendedName>
</protein>
<dbReference type="EMBL" id="LAYY01000003">
    <property type="protein sequence ID" value="KKK39401.1"/>
    <property type="molecule type" value="Genomic_DNA"/>
</dbReference>
<dbReference type="InterPro" id="IPR054467">
    <property type="entry name" value="YkoP-like_dom"/>
</dbReference>
<evidence type="ECO:0000313" key="3">
    <source>
        <dbReference type="Proteomes" id="UP000034166"/>
    </source>
</evidence>
<keyword evidence="3" id="KW-1185">Reference proteome</keyword>
<feature type="domain" description="YkoP-like" evidence="1">
    <location>
        <begin position="6"/>
        <end position="185"/>
    </location>
</feature>
<dbReference type="PATRIC" id="fig|1408103.3.peg.911"/>
<reference evidence="2 3" key="1">
    <citation type="submission" date="2015-04" db="EMBL/GenBank/DDBJ databases">
        <title>Taxonomic description and genome sequence of Bacillus campisalis sp. nov., a novel member of the genus Bacillus isolated from solar saltern.</title>
        <authorList>
            <person name="Mathan Kumar R."/>
            <person name="Kaur G."/>
            <person name="Kumar A."/>
            <person name="Singh N.K."/>
            <person name="Kaur N."/>
            <person name="Kumar N."/>
            <person name="Mayilraj S."/>
        </authorList>
    </citation>
    <scope>NUCLEOTIDE SEQUENCE [LARGE SCALE GENOMIC DNA]</scope>
    <source>
        <strain evidence="2 3">SA2-6</strain>
    </source>
</reference>
<dbReference type="OrthoDB" id="1951946at2"/>
<dbReference type="AlphaFoldDB" id="A0A0M2T0B5"/>
<dbReference type="Pfam" id="PF22790">
    <property type="entry name" value="YkoP"/>
    <property type="match status" value="1"/>
</dbReference>
<comment type="caution">
    <text evidence="2">The sequence shown here is derived from an EMBL/GenBank/DDBJ whole genome shotgun (WGS) entry which is preliminary data.</text>
</comment>
<dbReference type="Proteomes" id="UP000034166">
    <property type="component" value="Unassembled WGS sequence"/>
</dbReference>
<proteinExistence type="predicted"/>
<evidence type="ECO:0000259" key="1">
    <source>
        <dbReference type="Pfam" id="PF22790"/>
    </source>
</evidence>